<comment type="caution">
    <text evidence="2">The sequence shown here is derived from an EMBL/GenBank/DDBJ whole genome shotgun (WGS) entry which is preliminary data.</text>
</comment>
<evidence type="ECO:0000313" key="2">
    <source>
        <dbReference type="EMBL" id="PPQ86155.1"/>
    </source>
</evidence>
<keyword evidence="3" id="KW-1185">Reference proteome</keyword>
<keyword evidence="1" id="KW-1133">Transmembrane helix</keyword>
<keyword evidence="1" id="KW-0812">Transmembrane</keyword>
<accession>A0A409X5V4</accession>
<feature type="transmembrane region" description="Helical" evidence="1">
    <location>
        <begin position="21"/>
        <end position="39"/>
    </location>
</feature>
<gene>
    <name evidence="2" type="ORF">CVT25_002906</name>
</gene>
<protein>
    <submittedName>
        <fullName evidence="2">Uncharacterized protein</fullName>
    </submittedName>
</protein>
<dbReference type="EMBL" id="NHYD01002548">
    <property type="protein sequence ID" value="PPQ86155.1"/>
    <property type="molecule type" value="Genomic_DNA"/>
</dbReference>
<organism evidence="2 3">
    <name type="scientific">Psilocybe cyanescens</name>
    <dbReference type="NCBI Taxonomy" id="93625"/>
    <lineage>
        <taxon>Eukaryota</taxon>
        <taxon>Fungi</taxon>
        <taxon>Dikarya</taxon>
        <taxon>Basidiomycota</taxon>
        <taxon>Agaricomycotina</taxon>
        <taxon>Agaricomycetes</taxon>
        <taxon>Agaricomycetidae</taxon>
        <taxon>Agaricales</taxon>
        <taxon>Agaricineae</taxon>
        <taxon>Strophariaceae</taxon>
        <taxon>Psilocybe</taxon>
    </lineage>
</organism>
<dbReference type="AlphaFoldDB" id="A0A409X5V4"/>
<sequence>MSTGAASPVNQALEHQLRKPVSLALYSIFLLGLVIPVIYISSTIIRTAACALSIASIGMFFALRQDMSNTFKRYLQMQSKGNLADVRALLSSDVVT</sequence>
<keyword evidence="1" id="KW-0472">Membrane</keyword>
<proteinExistence type="predicted"/>
<evidence type="ECO:0000313" key="3">
    <source>
        <dbReference type="Proteomes" id="UP000283269"/>
    </source>
</evidence>
<dbReference type="InParanoid" id="A0A409X5V4"/>
<dbReference type="Proteomes" id="UP000283269">
    <property type="component" value="Unassembled WGS sequence"/>
</dbReference>
<reference evidence="2 3" key="1">
    <citation type="journal article" date="2018" name="Evol. Lett.">
        <title>Horizontal gene cluster transfer increased hallucinogenic mushroom diversity.</title>
        <authorList>
            <person name="Reynolds H.T."/>
            <person name="Vijayakumar V."/>
            <person name="Gluck-Thaler E."/>
            <person name="Korotkin H.B."/>
            <person name="Matheny P.B."/>
            <person name="Slot J.C."/>
        </authorList>
    </citation>
    <scope>NUCLEOTIDE SEQUENCE [LARGE SCALE GENOMIC DNA]</scope>
    <source>
        <strain evidence="2 3">2631</strain>
    </source>
</reference>
<name>A0A409X5V4_PSICY</name>
<evidence type="ECO:0000256" key="1">
    <source>
        <dbReference type="SAM" id="Phobius"/>
    </source>
</evidence>
<feature type="transmembrane region" description="Helical" evidence="1">
    <location>
        <begin position="45"/>
        <end position="63"/>
    </location>
</feature>